<accession>A0A3M6UTM4</accession>
<evidence type="ECO:0000256" key="4">
    <source>
        <dbReference type="ARBA" id="ARBA00023038"/>
    </source>
</evidence>
<evidence type="ECO:0000256" key="2">
    <source>
        <dbReference type="ARBA" id="ARBA00022737"/>
    </source>
</evidence>
<reference evidence="7 8" key="1">
    <citation type="journal article" date="2018" name="Sci. Rep.">
        <title>Comparative analysis of the Pocillopora damicornis genome highlights role of immune system in coral evolution.</title>
        <authorList>
            <person name="Cunning R."/>
            <person name="Bay R.A."/>
            <person name="Gillette P."/>
            <person name="Baker A.C."/>
            <person name="Traylor-Knowles N."/>
        </authorList>
    </citation>
    <scope>NUCLEOTIDE SEQUENCE [LARGE SCALE GENOMIC DNA]</scope>
    <source>
        <strain evidence="7">RSMAS</strain>
        <tissue evidence="7">Whole animal</tissue>
    </source>
</reference>
<dbReference type="OMA" id="QNTVLCE"/>
<dbReference type="GO" id="GO:0046872">
    <property type="term" value="F:metal ion binding"/>
    <property type="evidence" value="ECO:0007669"/>
    <property type="project" value="UniProtKB-KW"/>
</dbReference>
<evidence type="ECO:0000259" key="6">
    <source>
        <dbReference type="PROSITE" id="PS50023"/>
    </source>
</evidence>
<protein>
    <recommendedName>
        <fullName evidence="6">LIM zinc-binding domain-containing protein</fullName>
    </recommendedName>
</protein>
<evidence type="ECO:0000313" key="8">
    <source>
        <dbReference type="Proteomes" id="UP000275408"/>
    </source>
</evidence>
<name>A0A3M6UTM4_POCDA</name>
<comment type="caution">
    <text evidence="7">The sequence shown here is derived from an EMBL/GenBank/DDBJ whole genome shotgun (WGS) entry which is preliminary data.</text>
</comment>
<dbReference type="SUPFAM" id="SSF57716">
    <property type="entry name" value="Glucocorticoid receptor-like (DNA-binding domain)"/>
    <property type="match status" value="2"/>
</dbReference>
<evidence type="ECO:0000313" key="7">
    <source>
        <dbReference type="EMBL" id="RMX56949.1"/>
    </source>
</evidence>
<keyword evidence="4 5" id="KW-0440">LIM domain</keyword>
<dbReference type="Pfam" id="PF00412">
    <property type="entry name" value="LIM"/>
    <property type="match status" value="2"/>
</dbReference>
<dbReference type="GO" id="GO:0003713">
    <property type="term" value="F:transcription coactivator activity"/>
    <property type="evidence" value="ECO:0007669"/>
    <property type="project" value="TreeGrafter"/>
</dbReference>
<gene>
    <name evidence="7" type="ORF">pdam_00011084</name>
</gene>
<feature type="domain" description="LIM zinc-binding" evidence="6">
    <location>
        <begin position="26"/>
        <end position="88"/>
    </location>
</feature>
<dbReference type="SMART" id="SM00132">
    <property type="entry name" value="LIM"/>
    <property type="match status" value="2"/>
</dbReference>
<evidence type="ECO:0000256" key="3">
    <source>
        <dbReference type="ARBA" id="ARBA00022833"/>
    </source>
</evidence>
<dbReference type="PANTHER" id="PTHR45787:SF1">
    <property type="entry name" value="LIM ZINC-BINDING DOMAIN-CONTAINING PROTEIN"/>
    <property type="match status" value="1"/>
</dbReference>
<dbReference type="GO" id="GO:0045944">
    <property type="term" value="P:positive regulation of transcription by RNA polymerase II"/>
    <property type="evidence" value="ECO:0007669"/>
    <property type="project" value="TreeGrafter"/>
</dbReference>
<proteinExistence type="predicted"/>
<dbReference type="AlphaFoldDB" id="A0A3M6UTM4"/>
<keyword evidence="3 5" id="KW-0862">Zinc</keyword>
<dbReference type="PANTHER" id="PTHR45787">
    <property type="entry name" value="LD11652P"/>
    <property type="match status" value="1"/>
</dbReference>
<keyword evidence="2" id="KW-0677">Repeat</keyword>
<dbReference type="PROSITE" id="PS50023">
    <property type="entry name" value="LIM_DOMAIN_2"/>
    <property type="match status" value="2"/>
</dbReference>
<dbReference type="OrthoDB" id="6352355at2759"/>
<organism evidence="7 8">
    <name type="scientific">Pocillopora damicornis</name>
    <name type="common">Cauliflower coral</name>
    <name type="synonym">Millepora damicornis</name>
    <dbReference type="NCBI Taxonomy" id="46731"/>
    <lineage>
        <taxon>Eukaryota</taxon>
        <taxon>Metazoa</taxon>
        <taxon>Cnidaria</taxon>
        <taxon>Anthozoa</taxon>
        <taxon>Hexacorallia</taxon>
        <taxon>Scleractinia</taxon>
        <taxon>Astrocoeniina</taxon>
        <taxon>Pocilloporidae</taxon>
        <taxon>Pocillopora</taxon>
    </lineage>
</organism>
<keyword evidence="8" id="KW-1185">Reference proteome</keyword>
<dbReference type="Proteomes" id="UP000275408">
    <property type="component" value="Unassembled WGS sequence"/>
</dbReference>
<evidence type="ECO:0000256" key="5">
    <source>
        <dbReference type="PROSITE-ProRule" id="PRU00125"/>
    </source>
</evidence>
<dbReference type="GO" id="GO:0005634">
    <property type="term" value="C:nucleus"/>
    <property type="evidence" value="ECO:0007669"/>
    <property type="project" value="TreeGrafter"/>
</dbReference>
<dbReference type="InterPro" id="IPR050945">
    <property type="entry name" value="LMO_RBTN_TF"/>
</dbReference>
<keyword evidence="1 5" id="KW-0479">Metal-binding</keyword>
<feature type="domain" description="LIM zinc-binding" evidence="6">
    <location>
        <begin position="90"/>
        <end position="152"/>
    </location>
</feature>
<dbReference type="PROSITE" id="PS00478">
    <property type="entry name" value="LIM_DOMAIN_1"/>
    <property type="match status" value="2"/>
</dbReference>
<dbReference type="InterPro" id="IPR001781">
    <property type="entry name" value="Znf_LIM"/>
</dbReference>
<dbReference type="EMBL" id="RCHS01000763">
    <property type="protein sequence ID" value="RMX56949.1"/>
    <property type="molecule type" value="Genomic_DNA"/>
</dbReference>
<sequence length="160" mass="19202">MSAFSLAEDKENDGEKVEEEKSKELKICAQCNKKIEGKFLLRALDQFWHEECLKCSYCNTQLSDLSFKFYIKGDQILCKRDYIRLFGATGICSRCLKIIPPLEMVMRAREHVYHLDCFACHVCRYRFCVGDRFYLYYNTIRCQDHYYGDRGYFYQTPFFW</sequence>
<dbReference type="GO" id="GO:0140297">
    <property type="term" value="F:DNA-binding transcription factor binding"/>
    <property type="evidence" value="ECO:0007669"/>
    <property type="project" value="TreeGrafter"/>
</dbReference>
<dbReference type="Gene3D" id="2.10.110.10">
    <property type="entry name" value="Cysteine Rich Protein"/>
    <property type="match status" value="2"/>
</dbReference>
<evidence type="ECO:0000256" key="1">
    <source>
        <dbReference type="ARBA" id="ARBA00022723"/>
    </source>
</evidence>